<keyword evidence="1" id="KW-0106">Calcium</keyword>
<proteinExistence type="predicted"/>
<evidence type="ECO:0000313" key="5">
    <source>
        <dbReference type="Proteomes" id="UP000598488"/>
    </source>
</evidence>
<dbReference type="Pfam" id="PF16184">
    <property type="entry name" value="Cadherin_3"/>
    <property type="match status" value="1"/>
</dbReference>
<dbReference type="SUPFAM" id="SSF51120">
    <property type="entry name" value="beta-Roll"/>
    <property type="match status" value="1"/>
</dbReference>
<dbReference type="Pfam" id="PF14252">
    <property type="entry name" value="DUF4347"/>
    <property type="match status" value="1"/>
</dbReference>
<reference evidence="4 5" key="1">
    <citation type="submission" date="2020-12" db="EMBL/GenBank/DDBJ databases">
        <title>Comparative genome analysis of fungal antagonists Marinomonas ostreistagni 398 and M. spartinae 468.</title>
        <authorList>
            <person name="Fields J.L."/>
            <person name="Mavrodi O.V."/>
            <person name="Biber P.D."/>
            <person name="Indest K.J."/>
            <person name="Mavrodi D.V."/>
        </authorList>
    </citation>
    <scope>NUCLEOTIDE SEQUENCE [LARGE SCALE GENOMIC DNA]</scope>
    <source>
        <strain evidence="4 5">USM7</strain>
    </source>
</reference>
<accession>A0ABS0ZH42</accession>
<keyword evidence="5" id="KW-1185">Reference proteome</keyword>
<dbReference type="Pfam" id="PF00353">
    <property type="entry name" value="HemolysinCabind"/>
    <property type="match status" value="2"/>
</dbReference>
<protein>
    <submittedName>
        <fullName evidence="4">DUF4347 domain-containing protein</fullName>
    </submittedName>
</protein>
<name>A0ABS0ZH42_9GAMM</name>
<dbReference type="EMBL" id="JAEMUH010000019">
    <property type="protein sequence ID" value="MBJ7552381.1"/>
    <property type="molecule type" value="Genomic_DNA"/>
</dbReference>
<comment type="caution">
    <text evidence="4">The sequence shown here is derived from an EMBL/GenBank/DDBJ whole genome shotgun (WGS) entry which is preliminary data.</text>
</comment>
<sequence>MSQNIRSKQVAIIDQSISEYQLLVNAAEAQGLDVILISDEGDGFVLLAEQLADRSNLEAIHLFSHGDDGQVFLGGEVLNSENLAQYRDVLETIDSSLAANGELLLYGCNIAETDIGLEFIGKLAKLTDSDVAASIDLTGSAEKGGDWILEVTTDDGLQFSYLDEELFASFSGVLLPTDGEVIDPEFFPSDFNDPSTRLSTDGFFELSVPALDEIQGANGTEYVHVLAQNADSSFTITAQGDLTSFELTGLNVAEDFPDNEWSSMSISGALLAGGTVTGTITDDANSLDHIVDLSNFANQQITSFTITFTSSNNNTDQFGFYDFTVTNANSGSGSQNTIPELLGTPVDQAVVEDITTAIDLSDYTVSDNDGDTITLTLAVDRGTVSTVDGDGTVAGVTIANSGTSTMTLQGLTDDLNTFLSDSSAVRYTTAQDDTTTATLSVTPFDGTDDGLTDSIDITVTPTNDIPVIANLTGDTVTFSDGDLNVSLDLNNDLTLTDADSPASFDSGYLLASITTNKNASQDQLSFSSSGEVSLAGNTSGSNVSVNGTVIGTLANDIAVGNDLRVDFNSDATVTRVQTLLQSLIYTNVSNIPSNEDRTVSISVYDDTGASSDTATVTVSVVSTNEAPVFTNVDGTPTFIEGGSAVVLDDNMSISDPELNELDSYSDASLTVQRSGGANADDIYGSSGTLSLLTEGAMFDVGNITIGEVTTNSAGRLVLTFNANATQALVDAALQQISYSNSSDLPDSDVQLSLSFNDGNSGSQGSGNNLTDSDDVINITITPVNDAPTIATNTGFTIAANNTTTITNAQLNEGDPDDDGIGLTYTLTSLPTLGSSLLLNGSALNLNDTFTQQDIDDDLLAFRAGNTGGQSTFNISLSDGGENGVSPVSDTLTVQVTPPPVTTPTTPTNNETTVVSNTNITPTTSTIIQNDNGSGNVVTVTLPPSVSITSEGPSTAQSGNDAVTTLVNAIDSRGSTGESNLLSGAQTFLSRLSSTTTLDIRTIVPTTTASSLDSPIVITGSSSINGGAQSEAFVIDLRSMSSGTNLKLDNIEFASIIGSATITGGAGSNYVTADDSSQFISLGEDDDELYGNGGDDIIGSGGGDDIVDGGSGDDTVFGGLEDDMLYAGEGNDHLNGGFGYDRAFFGGDRSDYVIAQGEQEGEVSITQLSSGDVNTLFDIETVSFDTGNSIIIAHNEIEAVGHYLINTWLDEEVSNAIGNFILSYSQSVDDLVQVFEAYALSEYGQDFSAVDVLEDFASSVDILLLDVERNQIADEEVVIEDGGAQIISGESGFNKVVINATQQFTWIDVQEDHIILTNSQTGTMAELNNIEMLEFNDDSQLVISSNQVESAIARLYELFFEEYISESMWQLGTIAAQEVNDGLLSADTVLEWFDETSGLSDLSLDGYINAFFNNVLDRDASNQESNYYQNLVTENNLDKHWIPVYLVLENDDFITTTGTIYETFDA</sequence>
<evidence type="ECO:0000256" key="1">
    <source>
        <dbReference type="ARBA" id="ARBA00022837"/>
    </source>
</evidence>
<dbReference type="InterPro" id="IPR039005">
    <property type="entry name" value="CSPG_rpt"/>
</dbReference>
<feature type="compositionally biased region" description="Low complexity" evidence="2">
    <location>
        <begin position="754"/>
        <end position="768"/>
    </location>
</feature>
<dbReference type="InterPro" id="IPR025592">
    <property type="entry name" value="DUF4347"/>
</dbReference>
<dbReference type="PROSITE" id="PS51854">
    <property type="entry name" value="CSPG"/>
    <property type="match status" value="1"/>
</dbReference>
<gene>
    <name evidence="4" type="ORF">JHD44_16980</name>
</gene>
<organism evidence="4 5">
    <name type="scientific">Marinomonas ostreistagni</name>
    <dbReference type="NCBI Taxonomy" id="359209"/>
    <lineage>
        <taxon>Bacteria</taxon>
        <taxon>Pseudomonadati</taxon>
        <taxon>Pseudomonadota</taxon>
        <taxon>Gammaproteobacteria</taxon>
        <taxon>Oceanospirillales</taxon>
        <taxon>Oceanospirillaceae</taxon>
        <taxon>Marinomonas</taxon>
    </lineage>
</organism>
<dbReference type="InterPro" id="IPR011049">
    <property type="entry name" value="Serralysin-like_metalloprot_C"/>
</dbReference>
<evidence type="ECO:0000313" key="4">
    <source>
        <dbReference type="EMBL" id="MBJ7552381.1"/>
    </source>
</evidence>
<dbReference type="InterPro" id="IPR001343">
    <property type="entry name" value="Hemolysn_Ca-bd"/>
</dbReference>
<evidence type="ECO:0000256" key="2">
    <source>
        <dbReference type="SAM" id="MobiDB-lite"/>
    </source>
</evidence>
<dbReference type="Proteomes" id="UP000598488">
    <property type="component" value="Unassembled WGS sequence"/>
</dbReference>
<dbReference type="Gene3D" id="2.150.10.10">
    <property type="entry name" value="Serralysin-like metalloprotease, C-terminal"/>
    <property type="match status" value="1"/>
</dbReference>
<evidence type="ECO:0000259" key="3">
    <source>
        <dbReference type="Pfam" id="PF14252"/>
    </source>
</evidence>
<feature type="domain" description="DUF4347" evidence="3">
    <location>
        <begin position="10"/>
        <end position="174"/>
    </location>
</feature>
<feature type="region of interest" description="Disordered" evidence="2">
    <location>
        <begin position="749"/>
        <end position="771"/>
    </location>
</feature>